<organism evidence="1 2">
    <name type="scientific">Candidatus Erwinia dacicola</name>
    <dbReference type="NCBI Taxonomy" id="252393"/>
    <lineage>
        <taxon>Bacteria</taxon>
        <taxon>Pseudomonadati</taxon>
        <taxon>Pseudomonadota</taxon>
        <taxon>Gammaproteobacteria</taxon>
        <taxon>Enterobacterales</taxon>
        <taxon>Erwiniaceae</taxon>
        <taxon>Erwinia</taxon>
    </lineage>
</organism>
<evidence type="ECO:0000313" key="1">
    <source>
        <dbReference type="EMBL" id="RAP71626.1"/>
    </source>
</evidence>
<comment type="caution">
    <text evidence="1">The sequence shown here is derived from an EMBL/GenBank/DDBJ whole genome shotgun (WGS) entry which is preliminary data.</text>
</comment>
<gene>
    <name evidence="1" type="ORF">ACZ87_01556</name>
</gene>
<evidence type="ECO:0000313" key="2">
    <source>
        <dbReference type="Proteomes" id="UP000244334"/>
    </source>
</evidence>
<sequence length="44" mass="5190">MFLLKVDSINKNGIILKYVDSIKNKPFKMKLVISIKIIRLEDNR</sequence>
<reference evidence="1" key="1">
    <citation type="submission" date="2018-04" db="EMBL/GenBank/DDBJ databases">
        <title>Genomes of the Obligate Erwinia dacicola and Facultative Enterobacter sp. OLF Endosymbionts of the Olive Fruit fly, Bactrocera oleae.</title>
        <authorList>
            <person name="Estes A.M."/>
            <person name="Hearn D.J."/>
            <person name="Agarwal S."/>
            <person name="Pierson E.A."/>
            <person name="Dunning-Hotopp J.C."/>
        </authorList>
    </citation>
    <scope>NUCLEOTIDE SEQUENCE [LARGE SCALE GENOMIC DNA]</scope>
    <source>
        <strain evidence="1">Oroville</strain>
    </source>
</reference>
<dbReference type="EMBL" id="LJAM02000120">
    <property type="protein sequence ID" value="RAP71626.1"/>
    <property type="molecule type" value="Genomic_DNA"/>
</dbReference>
<dbReference type="Proteomes" id="UP000244334">
    <property type="component" value="Unassembled WGS sequence"/>
</dbReference>
<protein>
    <submittedName>
        <fullName evidence="1">Uncharacterized protein</fullName>
    </submittedName>
</protein>
<proteinExistence type="predicted"/>
<keyword evidence="2" id="KW-1185">Reference proteome</keyword>
<accession>A0A328TUW4</accession>
<dbReference type="AlphaFoldDB" id="A0A328TUW4"/>
<name>A0A328TUW4_9GAMM</name>